<evidence type="ECO:0000256" key="2">
    <source>
        <dbReference type="ARBA" id="ARBA00022491"/>
    </source>
</evidence>
<evidence type="ECO:0000256" key="3">
    <source>
        <dbReference type="ARBA" id="ARBA00022833"/>
    </source>
</evidence>
<keyword evidence="2" id="KW-0678">Repressor</keyword>
<dbReference type="InterPro" id="IPR043135">
    <property type="entry name" value="Fur_C"/>
</dbReference>
<dbReference type="InterPro" id="IPR036390">
    <property type="entry name" value="WH_DNA-bd_sf"/>
</dbReference>
<organism evidence="7 8">
    <name type="scientific">Selenomonas sputigena</name>
    <dbReference type="NCBI Taxonomy" id="69823"/>
    <lineage>
        <taxon>Bacteria</taxon>
        <taxon>Bacillati</taxon>
        <taxon>Bacillota</taxon>
        <taxon>Negativicutes</taxon>
        <taxon>Selenomonadales</taxon>
        <taxon>Selenomonadaceae</taxon>
        <taxon>Selenomonas</taxon>
    </lineage>
</organism>
<dbReference type="CDD" id="cd07153">
    <property type="entry name" value="Fur_like"/>
    <property type="match status" value="1"/>
</dbReference>
<comment type="caution">
    <text evidence="7">The sequence shown here is derived from an EMBL/GenBank/DDBJ whole genome shotgun (WGS) entry which is preliminary data.</text>
</comment>
<evidence type="ECO:0000256" key="5">
    <source>
        <dbReference type="ARBA" id="ARBA00023125"/>
    </source>
</evidence>
<evidence type="ECO:0000313" key="8">
    <source>
        <dbReference type="Proteomes" id="UP001559623"/>
    </source>
</evidence>
<reference evidence="7 8" key="1">
    <citation type="submission" date="2023-04" db="EMBL/GenBank/DDBJ databases">
        <title>Genome Sequence of Selenomonas sputigena ATCC 33150.</title>
        <authorList>
            <person name="Miller D.P."/>
            <person name="Anvari S."/>
            <person name="Polson S.W."/>
            <person name="Macdonald M."/>
            <person name="Mcdowell J.V."/>
        </authorList>
    </citation>
    <scope>NUCLEOTIDE SEQUENCE [LARGE SCALE GENOMIC DNA]</scope>
    <source>
        <strain evidence="7 8">ATCC 33150</strain>
    </source>
</reference>
<gene>
    <name evidence="7" type="ORF">QCO44_02200</name>
</gene>
<accession>A0ABV3X4K6</accession>
<evidence type="ECO:0000256" key="1">
    <source>
        <dbReference type="ARBA" id="ARBA00007957"/>
    </source>
</evidence>
<dbReference type="PANTHER" id="PTHR33202:SF7">
    <property type="entry name" value="FERRIC UPTAKE REGULATION PROTEIN"/>
    <property type="match status" value="1"/>
</dbReference>
<evidence type="ECO:0000256" key="6">
    <source>
        <dbReference type="ARBA" id="ARBA00023163"/>
    </source>
</evidence>
<dbReference type="RefSeq" id="WP_368846167.1">
    <property type="nucleotide sequence ID" value="NZ_CP194411.1"/>
</dbReference>
<evidence type="ECO:0000313" key="7">
    <source>
        <dbReference type="EMBL" id="MEX5284458.1"/>
    </source>
</evidence>
<keyword evidence="6" id="KW-0804">Transcription</keyword>
<proteinExistence type="inferred from homology"/>
<sequence>MIKTNLALLRAKGYKLTPQRQAVLQAFSECSDFPTAQQIFTIVRKTHPSVSFDTIYRNLALLAKIGIVHEIHRTAGNVYEIIQPGHHHHHIVCTECGKTECIDICPMQDSYAKEAEKKGFLITNHIFEFYGLCQNCRQKLENKFLQKK</sequence>
<dbReference type="Gene3D" id="3.30.1490.190">
    <property type="match status" value="1"/>
</dbReference>
<dbReference type="InterPro" id="IPR036388">
    <property type="entry name" value="WH-like_DNA-bd_sf"/>
</dbReference>
<keyword evidence="5" id="KW-0238">DNA-binding</keyword>
<dbReference type="EMBL" id="JARVLH010000001">
    <property type="protein sequence ID" value="MEX5284458.1"/>
    <property type="molecule type" value="Genomic_DNA"/>
</dbReference>
<comment type="similarity">
    <text evidence="1">Belongs to the Fur family.</text>
</comment>
<dbReference type="Proteomes" id="UP001559623">
    <property type="component" value="Unassembled WGS sequence"/>
</dbReference>
<name>A0ABV3X4K6_9FIRM</name>
<dbReference type="SUPFAM" id="SSF46785">
    <property type="entry name" value="Winged helix' DNA-binding domain"/>
    <property type="match status" value="1"/>
</dbReference>
<dbReference type="Pfam" id="PF01475">
    <property type="entry name" value="FUR"/>
    <property type="match status" value="1"/>
</dbReference>
<keyword evidence="3" id="KW-0862">Zinc</keyword>
<keyword evidence="4" id="KW-0805">Transcription regulation</keyword>
<dbReference type="Gene3D" id="1.10.10.10">
    <property type="entry name" value="Winged helix-like DNA-binding domain superfamily/Winged helix DNA-binding domain"/>
    <property type="match status" value="1"/>
</dbReference>
<keyword evidence="8" id="KW-1185">Reference proteome</keyword>
<dbReference type="PANTHER" id="PTHR33202">
    <property type="entry name" value="ZINC UPTAKE REGULATION PROTEIN"/>
    <property type="match status" value="1"/>
</dbReference>
<dbReference type="InterPro" id="IPR002481">
    <property type="entry name" value="FUR"/>
</dbReference>
<evidence type="ECO:0000256" key="4">
    <source>
        <dbReference type="ARBA" id="ARBA00023015"/>
    </source>
</evidence>
<protein>
    <submittedName>
        <fullName evidence="7">Fur family transcriptional regulator</fullName>
    </submittedName>
</protein>